<feature type="compositionally biased region" description="Basic and acidic residues" evidence="1">
    <location>
        <begin position="47"/>
        <end position="65"/>
    </location>
</feature>
<protein>
    <submittedName>
        <fullName evidence="2">Uncharacterized protein</fullName>
    </submittedName>
</protein>
<accession>A0A7U9DP46</accession>
<feature type="compositionally biased region" description="Basic and acidic residues" evidence="1">
    <location>
        <begin position="115"/>
        <end position="124"/>
    </location>
</feature>
<gene>
    <name evidence="2" type="ORF">SLI_0438</name>
</gene>
<feature type="compositionally biased region" description="Basic and acidic residues" evidence="1">
    <location>
        <begin position="81"/>
        <end position="105"/>
    </location>
</feature>
<evidence type="ECO:0000256" key="1">
    <source>
        <dbReference type="SAM" id="MobiDB-lite"/>
    </source>
</evidence>
<dbReference type="EMBL" id="CM001889">
    <property type="protein sequence ID" value="EOY45157.1"/>
    <property type="molecule type" value="Genomic_DNA"/>
</dbReference>
<reference evidence="3" key="1">
    <citation type="journal article" date="2013" name="Genome Biol. Evol.">
        <title>The genome sequence of Streptomyces lividans 66 reveals a novel tRNA-dependent peptide biosynthetic system within a metal-related genomic island.</title>
        <authorList>
            <person name="Cruz-Morales P."/>
            <person name="Vijgenboom E."/>
            <person name="Iruegas-Bocardo F."/>
            <person name="Girard G."/>
            <person name="Yanez-Guerra L.A."/>
            <person name="Ramos-Aboites H.E."/>
            <person name="Pernodet J.L."/>
            <person name="Anne J."/>
            <person name="van Wezel G.P."/>
            <person name="Barona-Gomez F."/>
        </authorList>
    </citation>
    <scope>NUCLEOTIDE SEQUENCE [LARGE SCALE GENOMIC DNA]</scope>
    <source>
        <strain evidence="3">1326</strain>
    </source>
</reference>
<evidence type="ECO:0000313" key="2">
    <source>
        <dbReference type="EMBL" id="EOY45157.1"/>
    </source>
</evidence>
<dbReference type="AlphaFoldDB" id="A0A7U9DP46"/>
<sequence length="124" mass="13670">MPYAAGGRATPELLDRLSIERERVEGRIAEPVGMRGPAGLRHHRRHGEPPHRPALPRRDLLRDLLKQTGTSPRVPRRRRTGGREAGRSGGREVGRSGGPVDRRPGGPESFGRYPAHRDQLACAP</sequence>
<organism evidence="2 3">
    <name type="scientific">Streptomyces lividans 1326</name>
    <dbReference type="NCBI Taxonomy" id="1200984"/>
    <lineage>
        <taxon>Bacteria</taxon>
        <taxon>Bacillati</taxon>
        <taxon>Actinomycetota</taxon>
        <taxon>Actinomycetes</taxon>
        <taxon>Kitasatosporales</taxon>
        <taxon>Streptomycetaceae</taxon>
        <taxon>Streptomyces</taxon>
    </lineage>
</organism>
<name>A0A7U9DP46_STRLI</name>
<evidence type="ECO:0000313" key="3">
    <source>
        <dbReference type="Proteomes" id="UP000014062"/>
    </source>
</evidence>
<feature type="region of interest" description="Disordered" evidence="1">
    <location>
        <begin position="23"/>
        <end position="124"/>
    </location>
</feature>
<proteinExistence type="predicted"/>
<dbReference type="Proteomes" id="UP000014062">
    <property type="component" value="Chromosome"/>
</dbReference>